<name>A0A0J8GXT0_9ALTE</name>
<keyword evidence="1" id="KW-0472">Membrane</keyword>
<dbReference type="Proteomes" id="UP000037600">
    <property type="component" value="Unassembled WGS sequence"/>
</dbReference>
<evidence type="ECO:0000256" key="1">
    <source>
        <dbReference type="SAM" id="Phobius"/>
    </source>
</evidence>
<protein>
    <submittedName>
        <fullName evidence="3">ATPase AAA</fullName>
    </submittedName>
</protein>
<dbReference type="GO" id="GO:0016887">
    <property type="term" value="F:ATP hydrolysis activity"/>
    <property type="evidence" value="ECO:0007669"/>
    <property type="project" value="InterPro"/>
</dbReference>
<proteinExistence type="predicted"/>
<keyword evidence="4" id="KW-1185">Reference proteome</keyword>
<keyword evidence="1" id="KW-0812">Transmembrane</keyword>
<dbReference type="STRING" id="1513271.XM47_06185"/>
<dbReference type="SUPFAM" id="SSF52540">
    <property type="entry name" value="P-loop containing nucleoside triphosphate hydrolases"/>
    <property type="match status" value="1"/>
</dbReference>
<sequence length="308" mass="34395">MYLYHFGLKELPFGLTPNTQFFLGLPSHHQALQTLLTALKMGEGFIKITGEVGTGKTLLCRKLMNDMPNGFITAYIPNPYLQPDELRIALAKELGINTESVDLNQLTQQIQNTLMEISSQGKTALLILDEAQVLPDESLEVLRLFTNLETENKKLLQLVLFAQPELDERLDAHKMRQIKQRITFSFKLDGLAENQVQAYLHHRMTVAGYQGMPVFPEKICQLLYKATQGTPRLLNVLAHKCLMLAFSESNKEVTLDNAKSAISDTESTASQSKKFEFLALNTKQKQIALASVGFVSLISLGLVIGLSI</sequence>
<dbReference type="InterPro" id="IPR052026">
    <property type="entry name" value="ExeA_AAA_ATPase_DNA-bind"/>
</dbReference>
<dbReference type="RefSeq" id="WP_048690795.1">
    <property type="nucleotide sequence ID" value="NZ_KQ130485.1"/>
</dbReference>
<feature type="transmembrane region" description="Helical" evidence="1">
    <location>
        <begin position="287"/>
        <end position="306"/>
    </location>
</feature>
<dbReference type="InterPro" id="IPR027417">
    <property type="entry name" value="P-loop_NTPase"/>
</dbReference>
<dbReference type="PANTHER" id="PTHR35894:SF7">
    <property type="entry name" value="GENERAL SECRETION PATHWAY PROTEIN A-RELATED"/>
    <property type="match status" value="1"/>
</dbReference>
<keyword evidence="1" id="KW-1133">Transmembrane helix</keyword>
<dbReference type="Gene3D" id="3.40.50.300">
    <property type="entry name" value="P-loop containing nucleotide triphosphate hydrolases"/>
    <property type="match status" value="1"/>
</dbReference>
<accession>A0A0J8GXT0</accession>
<reference evidence="3 4" key="1">
    <citation type="submission" date="2015-04" db="EMBL/GenBank/DDBJ databases">
        <title>Draft Genome Sequence of the Novel Agar-Digesting Marine Bacterium Q1.</title>
        <authorList>
            <person name="Li Y."/>
            <person name="Li D."/>
            <person name="Chen G."/>
            <person name="Du Z."/>
        </authorList>
    </citation>
    <scope>NUCLEOTIDE SEQUENCE [LARGE SCALE GENOMIC DNA]</scope>
    <source>
        <strain evidence="3 4">Q1</strain>
    </source>
</reference>
<dbReference type="InterPro" id="IPR049945">
    <property type="entry name" value="AAA_22"/>
</dbReference>
<dbReference type="OrthoDB" id="9780149at2"/>
<evidence type="ECO:0000259" key="2">
    <source>
        <dbReference type="Pfam" id="PF13401"/>
    </source>
</evidence>
<evidence type="ECO:0000313" key="4">
    <source>
        <dbReference type="Proteomes" id="UP000037600"/>
    </source>
</evidence>
<dbReference type="EMBL" id="LAZL01000007">
    <property type="protein sequence ID" value="KMT66034.1"/>
    <property type="molecule type" value="Genomic_DNA"/>
</dbReference>
<dbReference type="PANTHER" id="PTHR35894">
    <property type="entry name" value="GENERAL SECRETION PATHWAY PROTEIN A-RELATED"/>
    <property type="match status" value="1"/>
</dbReference>
<gene>
    <name evidence="3" type="ORF">XM47_06185</name>
</gene>
<comment type="caution">
    <text evidence="3">The sequence shown here is derived from an EMBL/GenBank/DDBJ whole genome shotgun (WGS) entry which is preliminary data.</text>
</comment>
<dbReference type="AlphaFoldDB" id="A0A0J8GXT0"/>
<organism evidence="3 4">
    <name type="scientific">Catenovulum maritimum</name>
    <dbReference type="NCBI Taxonomy" id="1513271"/>
    <lineage>
        <taxon>Bacteria</taxon>
        <taxon>Pseudomonadati</taxon>
        <taxon>Pseudomonadota</taxon>
        <taxon>Gammaproteobacteria</taxon>
        <taxon>Alteromonadales</taxon>
        <taxon>Alteromonadaceae</taxon>
        <taxon>Catenovulum</taxon>
    </lineage>
</organism>
<dbReference type="Pfam" id="PF13401">
    <property type="entry name" value="AAA_22"/>
    <property type="match status" value="1"/>
</dbReference>
<feature type="domain" description="ORC1/DEAH AAA+ ATPase" evidence="2">
    <location>
        <begin position="42"/>
        <end position="170"/>
    </location>
</feature>
<evidence type="ECO:0000313" key="3">
    <source>
        <dbReference type="EMBL" id="KMT66034.1"/>
    </source>
</evidence>
<dbReference type="PATRIC" id="fig|1513271.3.peg.1267"/>